<accession>A0A6J4T8S7</accession>
<sequence length="92" mass="10099">MTSERAQAYGRVVKTLEDMGAAKLQRAEEQRIRDAADTLLFCETPDAPGGREAISDVEDLIRHLTETERWTEERARALADDVAGCGPVALLA</sequence>
<gene>
    <name evidence="1" type="ORF">AVDCRST_MAG30-2784</name>
</gene>
<reference evidence="1" key="1">
    <citation type="submission" date="2020-02" db="EMBL/GenBank/DDBJ databases">
        <authorList>
            <person name="Meier V. D."/>
        </authorList>
    </citation>
    <scope>NUCLEOTIDE SEQUENCE</scope>
    <source>
        <strain evidence="1">AVDCRST_MAG30</strain>
    </source>
</reference>
<name>A0A6J4T8S7_9ACTN</name>
<evidence type="ECO:0000313" key="1">
    <source>
        <dbReference type="EMBL" id="CAA9516364.1"/>
    </source>
</evidence>
<proteinExistence type="predicted"/>
<protein>
    <submittedName>
        <fullName evidence="1">Uncharacterized protein</fullName>
    </submittedName>
</protein>
<organism evidence="1">
    <name type="scientific">uncultured Solirubrobacteraceae bacterium</name>
    <dbReference type="NCBI Taxonomy" id="1162706"/>
    <lineage>
        <taxon>Bacteria</taxon>
        <taxon>Bacillati</taxon>
        <taxon>Actinomycetota</taxon>
        <taxon>Thermoleophilia</taxon>
        <taxon>Solirubrobacterales</taxon>
        <taxon>Solirubrobacteraceae</taxon>
        <taxon>environmental samples</taxon>
    </lineage>
</organism>
<dbReference type="AlphaFoldDB" id="A0A6J4T8S7"/>
<dbReference type="EMBL" id="CADCVS010000360">
    <property type="protein sequence ID" value="CAA9516364.1"/>
    <property type="molecule type" value="Genomic_DNA"/>
</dbReference>